<dbReference type="CDD" id="cd02440">
    <property type="entry name" value="AdoMet_MTases"/>
    <property type="match status" value="1"/>
</dbReference>
<keyword evidence="1" id="KW-0808">Transferase</keyword>
<evidence type="ECO:0000313" key="1">
    <source>
        <dbReference type="EMBL" id="UTY33465.1"/>
    </source>
</evidence>
<dbReference type="Pfam" id="PF13489">
    <property type="entry name" value="Methyltransf_23"/>
    <property type="match status" value="1"/>
</dbReference>
<reference evidence="1" key="1">
    <citation type="submission" date="2019-04" db="EMBL/GenBank/DDBJ databases">
        <title>Whole genome sequencing of oral phylogroup 2 treponemes.</title>
        <authorList>
            <person name="Chan Y."/>
            <person name="Zeng H.H."/>
            <person name="Yu X.L."/>
            <person name="Leung W.K."/>
            <person name="Watt R.M."/>
        </authorList>
    </citation>
    <scope>NUCLEOTIDE SEQUENCE</scope>
    <source>
        <strain evidence="1">OMZ 835</strain>
    </source>
</reference>
<protein>
    <submittedName>
        <fullName evidence="1">Methyltransferase domain-containing protein</fullName>
    </submittedName>
</protein>
<dbReference type="PANTHER" id="PTHR43861:SF6">
    <property type="entry name" value="METHYLTRANSFERASE TYPE 11"/>
    <property type="match status" value="1"/>
</dbReference>
<dbReference type="InterPro" id="IPR029044">
    <property type="entry name" value="Nucleotide-diphossugar_trans"/>
</dbReference>
<dbReference type="SUPFAM" id="SSF53448">
    <property type="entry name" value="Nucleotide-diphospho-sugar transferases"/>
    <property type="match status" value="1"/>
</dbReference>
<dbReference type="AlphaFoldDB" id="A0AAE9SHW1"/>
<dbReference type="Gene3D" id="3.40.50.150">
    <property type="entry name" value="Vaccinia Virus protein VP39"/>
    <property type="match status" value="1"/>
</dbReference>
<gene>
    <name evidence="1" type="ORF">E4N74_05130</name>
</gene>
<dbReference type="InterPro" id="IPR003329">
    <property type="entry name" value="Cytidylyl_trans"/>
</dbReference>
<accession>A0AAE9SHW1</accession>
<name>A0AAE9SHW1_9SPIR</name>
<keyword evidence="1" id="KW-0489">Methyltransferase</keyword>
<evidence type="ECO:0000313" key="2">
    <source>
        <dbReference type="Proteomes" id="UP001058682"/>
    </source>
</evidence>
<dbReference type="RefSeq" id="WP_255819131.1">
    <property type="nucleotide sequence ID" value="NZ_CP038804.1"/>
</dbReference>
<dbReference type="GO" id="GO:0008168">
    <property type="term" value="F:methyltransferase activity"/>
    <property type="evidence" value="ECO:0007669"/>
    <property type="project" value="UniProtKB-KW"/>
</dbReference>
<dbReference type="SUPFAM" id="SSF53335">
    <property type="entry name" value="S-adenosyl-L-methionine-dependent methyltransferases"/>
    <property type="match status" value="1"/>
</dbReference>
<dbReference type="InterPro" id="IPR029063">
    <property type="entry name" value="SAM-dependent_MTases_sf"/>
</dbReference>
<dbReference type="PANTHER" id="PTHR43861">
    <property type="entry name" value="TRANS-ACONITATE 2-METHYLTRANSFERASE-RELATED"/>
    <property type="match status" value="1"/>
</dbReference>
<dbReference type="Gene3D" id="3.40.50.2000">
    <property type="entry name" value="Glycogen Phosphorylase B"/>
    <property type="match status" value="1"/>
</dbReference>
<dbReference type="Proteomes" id="UP001058682">
    <property type="component" value="Chromosome"/>
</dbReference>
<sequence>MIGLYEGTAVIVQARLSSKRLVRKALLDLGDRPILYRVLDSVRELPAEHFILACDTNSKKEFQPIAESLGYLCIDGSEEDVLKRFCDAITFINSNFPNKPLKAIVRVTADNPFLFVQAAEASMRRYFELGEPDYFTYTGLPHGSGIEIIKADSLLKAASETEDYYAHEHVAPAIYSRPDKYRCIRETAPAVWYYPELRTTVDTAEDYEKAKEVYRYLSSHKKKQPFMPADIVEAVSYADRLVVFCPSVTPGRGSGHLHRVCDITRSLLGKLRCLIYISESDYPNFSKSILNSIPSEIIINEFPKKAALIVLDRFRTSEDEMAFYKNRGPVIVIDEGGTGRRLADFILDILPSLRGALRSDSSCEEGSSPDCSPNIFSPEFICLPVNRKKHFTLKTLRKSKRIHLDPPKTKVLVVCGGENSYRMTLPIAQILASLKFDVSAIDVNLSFDDIKRCEGKIKAFSRIENLRERLYEWDLVVTHYGFTAFEALAAGCYVLLVSPTDYHYKLGISAGFTSFPPGIPSVIDFADMFSRGIKIPALITPQSESKDLPSLIKKLSFGSRHLCPICGEDGTFEIAARTPDRTMAHCLRCGMYHISFIISPPKQYTKTYFFDEYKAQYGKTYLEDFESIRKQGMRRMEIINQLYIDIFYRKREYSIFDGEKKILDVGCAYGPFVLAAKYSGWYAVGTDISEAAVKYVTDELKLPAFVSAFPVLPKTYEYIYQKRMTGNGFESVSRPIEDGGFAALSMWFVIEHFRDLDSVLKKVNDLLMPGGIFAFSTPNFSGVTGTFSPYKFFAESPTDHYSIWDAKTVKDQLNLYGFKVLKIVSIGHHPERFKWCKNLKKNGILWNIVMAIGMAISKLFKLGDSMEVYAMKQGRLEDIK</sequence>
<dbReference type="Pfam" id="PF02348">
    <property type="entry name" value="CTP_transf_3"/>
    <property type="match status" value="1"/>
</dbReference>
<organism evidence="1 2">
    <name type="scientific">Treponema putidum</name>
    <dbReference type="NCBI Taxonomy" id="221027"/>
    <lineage>
        <taxon>Bacteria</taxon>
        <taxon>Pseudomonadati</taxon>
        <taxon>Spirochaetota</taxon>
        <taxon>Spirochaetia</taxon>
        <taxon>Spirochaetales</taxon>
        <taxon>Treponemataceae</taxon>
        <taxon>Treponema</taxon>
    </lineage>
</organism>
<dbReference type="Gene3D" id="3.90.550.10">
    <property type="entry name" value="Spore Coat Polysaccharide Biosynthesis Protein SpsA, Chain A"/>
    <property type="match status" value="1"/>
</dbReference>
<dbReference type="GO" id="GO:0032259">
    <property type="term" value="P:methylation"/>
    <property type="evidence" value="ECO:0007669"/>
    <property type="project" value="UniProtKB-KW"/>
</dbReference>
<proteinExistence type="predicted"/>
<dbReference type="EMBL" id="CP038804">
    <property type="protein sequence ID" value="UTY33465.1"/>
    <property type="molecule type" value="Genomic_DNA"/>
</dbReference>